<dbReference type="EMBL" id="WCSY01000003">
    <property type="protein sequence ID" value="KAB4315237.1"/>
    <property type="molecule type" value="Genomic_DNA"/>
</dbReference>
<evidence type="ECO:0000313" key="9">
    <source>
        <dbReference type="Proteomes" id="UP000284785"/>
    </source>
</evidence>
<evidence type="ECO:0000313" key="11">
    <source>
        <dbReference type="Proteomes" id="UP001156218"/>
    </source>
</evidence>
<dbReference type="InterPro" id="IPR012910">
    <property type="entry name" value="Plug_dom"/>
</dbReference>
<reference evidence="4 10" key="2">
    <citation type="journal article" date="2019" name="Nat. Med.">
        <title>A library of human gut bacterial isolates paired with longitudinal multiomics data enables mechanistic microbiome research.</title>
        <authorList>
            <person name="Poyet M."/>
            <person name="Groussin M."/>
            <person name="Gibbons S.M."/>
            <person name="Avila-Pacheco J."/>
            <person name="Jiang X."/>
            <person name="Kearney S.M."/>
            <person name="Perrotta A.R."/>
            <person name="Berdy B."/>
            <person name="Zhao S."/>
            <person name="Lieberman T.D."/>
            <person name="Swanson P.K."/>
            <person name="Smith M."/>
            <person name="Roesemann S."/>
            <person name="Alexander J.E."/>
            <person name="Rich S.A."/>
            <person name="Livny J."/>
            <person name="Vlamakis H."/>
            <person name="Clish C."/>
            <person name="Bullock K."/>
            <person name="Deik A."/>
            <person name="Scott J."/>
            <person name="Pierce K.A."/>
            <person name="Xavier R.J."/>
            <person name="Alm E.J."/>
        </authorList>
    </citation>
    <scope>NUCLEOTIDE SEQUENCE [LARGE SCALE GENOMIC DNA]</scope>
    <source>
        <strain evidence="4 10">BIOML-A188</strain>
    </source>
</reference>
<dbReference type="InterPro" id="IPR008969">
    <property type="entry name" value="CarboxyPept-like_regulatory"/>
</dbReference>
<dbReference type="Proteomes" id="UP000440614">
    <property type="component" value="Unassembled WGS sequence"/>
</dbReference>
<dbReference type="Pfam" id="PF13715">
    <property type="entry name" value="CarbopepD_reg_2"/>
    <property type="match status" value="1"/>
</dbReference>
<dbReference type="EMBL" id="QROV01000025">
    <property type="protein sequence ID" value="RHL55111.1"/>
    <property type="molecule type" value="Genomic_DNA"/>
</dbReference>
<dbReference type="InterPro" id="IPR023996">
    <property type="entry name" value="TonB-dep_OMP_SusC/RagA"/>
</dbReference>
<gene>
    <name evidence="6" type="ORF">DW011_18985</name>
    <name evidence="5" type="ORF">DW780_27895</name>
    <name evidence="4" type="ORF">GAO51_04805</name>
    <name evidence="7" type="ORF">KQP68_21785</name>
</gene>
<evidence type="ECO:0000256" key="1">
    <source>
        <dbReference type="PROSITE-ProRule" id="PRU01360"/>
    </source>
</evidence>
<dbReference type="FunFam" id="2.170.130.10:FF:000003">
    <property type="entry name" value="SusC/RagA family TonB-linked outer membrane protein"/>
    <property type="match status" value="1"/>
</dbReference>
<evidence type="ECO:0000313" key="6">
    <source>
        <dbReference type="EMBL" id="RHL55111.1"/>
    </source>
</evidence>
<accession>A0A0P0F7B4</accession>
<evidence type="ECO:0000313" key="4">
    <source>
        <dbReference type="EMBL" id="KAB4315237.1"/>
    </source>
</evidence>
<reference evidence="7 11" key="3">
    <citation type="submission" date="2021-06" db="EMBL/GenBank/DDBJ databases">
        <title>Interrogation of the integrated mobile genetic elements in gut-associated Bacteroides with a consensus prediction approach.</title>
        <authorList>
            <person name="Campbell D.E."/>
            <person name="Leigh J.R."/>
            <person name="Kim T."/>
            <person name="England W."/>
            <person name="Whitaker R.J."/>
            <person name="Degnan P.H."/>
        </authorList>
    </citation>
    <scope>NUCLEOTIDE SEQUENCE [LARGE SCALE GENOMIC DNA]</scope>
    <source>
        <strain evidence="7 11">WAL8669</strain>
    </source>
</reference>
<reference evidence="8 9" key="1">
    <citation type="submission" date="2018-08" db="EMBL/GenBank/DDBJ databases">
        <title>A genome reference for cultivated species of the human gut microbiota.</title>
        <authorList>
            <person name="Zou Y."/>
            <person name="Xue W."/>
            <person name="Luo G."/>
        </authorList>
    </citation>
    <scope>NUCLEOTIDE SEQUENCE [LARGE SCALE GENOMIC DNA]</scope>
    <source>
        <strain evidence="6 8">AF37-12</strain>
        <strain evidence="5 9">AM30-26</strain>
    </source>
</reference>
<dbReference type="InterPro" id="IPR039426">
    <property type="entry name" value="TonB-dep_rcpt-like"/>
</dbReference>
<proteinExistence type="inferred from homology"/>
<protein>
    <submittedName>
        <fullName evidence="4">TonB-dependent receptor</fullName>
    </submittedName>
</protein>
<dbReference type="EMBL" id="QSJP01000047">
    <property type="protein sequence ID" value="RHD79139.1"/>
    <property type="molecule type" value="Genomic_DNA"/>
</dbReference>
<keyword evidence="1" id="KW-1134">Transmembrane beta strand</keyword>
<dbReference type="Proteomes" id="UP001156218">
    <property type="component" value="Chromosome"/>
</dbReference>
<dbReference type="Proteomes" id="UP000284785">
    <property type="component" value="Unassembled WGS sequence"/>
</dbReference>
<feature type="chain" id="PRO_5014235587" evidence="2">
    <location>
        <begin position="21"/>
        <end position="1041"/>
    </location>
</feature>
<keyword evidence="1" id="KW-0812">Transmembrane</keyword>
<keyword evidence="2" id="KW-0732">Signal</keyword>
<comment type="subcellular location">
    <subcellularLocation>
        <location evidence="1">Cell outer membrane</location>
        <topology evidence="1">Multi-pass membrane protein</topology>
    </subcellularLocation>
</comment>
<dbReference type="RefSeq" id="WP_048693557.1">
    <property type="nucleotide sequence ID" value="NZ_CABJDH010000027.1"/>
</dbReference>
<dbReference type="Proteomes" id="UP000283616">
    <property type="component" value="Unassembled WGS sequence"/>
</dbReference>
<keyword evidence="1" id="KW-0813">Transport</keyword>
<dbReference type="NCBIfam" id="TIGR04056">
    <property type="entry name" value="OMP_RagA_SusC"/>
    <property type="match status" value="1"/>
</dbReference>
<dbReference type="NCBIfam" id="TIGR04057">
    <property type="entry name" value="SusC_RagA_signa"/>
    <property type="match status" value="1"/>
</dbReference>
<keyword evidence="4" id="KW-0675">Receptor</keyword>
<dbReference type="InterPro" id="IPR037066">
    <property type="entry name" value="Plug_dom_sf"/>
</dbReference>
<sequence>MKKYILLSLLFFCNASIMMGQEKQLTISGHVFDESNESLPGVSVYLKDRAGVGTSTDINGAFKLSAQKGDMIIFSFIGYKKMEHIVLKDEKNLRIMLKSDSQQMDEVVITGMGTKEKKVNLTGAVTNVDISQIQTPATSLTNMLGGRVPGIISVQSSGEPGSNMSEFWIRGIGTFGASSSALVLIDGLEGDLNSIDPADIESFSVLKDASATAVYGVRGANGVVLVTTKHGTSDKMEVNVRANVKISYLTKLPEYLRAYDYAVLANEASAMRGAQPIYDDIELKAIQYHLDPDFYPDVNWQDEILKRTSLQQTYYASARGGGSIARYFVSMNMSNESAIYKQDENSKYIKDVHYNTYGMRLNVDFNLTKTTELYFGSDIYLSSQALPGQGASTDQLWDAQAKLTPLTIPVRYSTGELPTYKSGAKDVYSPYAMLNYTGLKNINTYSGTYTIRLQQDFSFLLRNLALNIQGAYSNSSYFEETRSVKPDMYWAERRDENGNLELIHTIKKEGTKYTKNRDSQYRKYFLQANLTWKAMLNDEHRISALIHYEMSDSKNTKDLNKDGMAAIPLRYQGLSGKVSYGFRDTYLLDFNIGYTGSENFEKGKRFGFFPAISGGWVPTQYEFMQEKLPWLNFLKIRASYGIVGNDRISDKRFPYLTIINESAEKGWGYNEAGITENQMGADNLKWEKAKKIDVGIEGELFNSKLSFVIDFFKDIRDGIFQQRQQVPEYIGLVSMPFGNVGSMKSYGSDGNVTYIQNIGKDMSVTFRGNFTLSNNRVNYFEEADTKYEYNSATGRPYGYQKGLIALGLFKDDEDIANSPKQTFGSYLPGDIKYKDVNGDGVVNGDDKVPLSFSSTPRFMYGFGVEFRYKRLSAAVLFKGTGNTDVYHVGVPASNGALYDEGYIPFYGKQTGNVLSIVKNPANRWISREYAEKMGLDPSLSENPNARFPRMSYGNLENNSQTSSFWKNNAKYLRLSEVNINYSVNVPKTIKNLGINSIDLSLVGNNLCVWDKIDICDPEQALYNGRRYPIPASVTLQAYIKF</sequence>
<evidence type="ECO:0000256" key="2">
    <source>
        <dbReference type="SAM" id="SignalP"/>
    </source>
</evidence>
<evidence type="ECO:0000313" key="7">
    <source>
        <dbReference type="EMBL" id="UYU66169.1"/>
    </source>
</evidence>
<name>A0A0P0F7B4_BACT4</name>
<dbReference type="KEGG" id="btho:Btheta7330_03312"/>
<dbReference type="InterPro" id="IPR023997">
    <property type="entry name" value="TonB-dep_OMP_SusC/RagA_CS"/>
</dbReference>
<keyword evidence="1" id="KW-0472">Membrane</keyword>
<comment type="similarity">
    <text evidence="1">Belongs to the TonB-dependent receptor family.</text>
</comment>
<dbReference type="EMBL" id="CP083680">
    <property type="protein sequence ID" value="UYU66169.1"/>
    <property type="molecule type" value="Genomic_DNA"/>
</dbReference>
<dbReference type="AlphaFoldDB" id="A0A0P0F7B4"/>
<evidence type="ECO:0000313" key="10">
    <source>
        <dbReference type="Proteomes" id="UP000440614"/>
    </source>
</evidence>
<dbReference type="GO" id="GO:0009279">
    <property type="term" value="C:cell outer membrane"/>
    <property type="evidence" value="ECO:0007669"/>
    <property type="project" value="UniProtKB-SubCell"/>
</dbReference>
<dbReference type="PROSITE" id="PS52016">
    <property type="entry name" value="TONB_DEPENDENT_REC_3"/>
    <property type="match status" value="1"/>
</dbReference>
<feature type="signal peptide" evidence="2">
    <location>
        <begin position="1"/>
        <end position="20"/>
    </location>
</feature>
<evidence type="ECO:0000259" key="3">
    <source>
        <dbReference type="Pfam" id="PF07715"/>
    </source>
</evidence>
<organism evidence="4 10">
    <name type="scientific">Bacteroides thetaiotaomicron</name>
    <dbReference type="NCBI Taxonomy" id="818"/>
    <lineage>
        <taxon>Bacteria</taxon>
        <taxon>Pseudomonadati</taxon>
        <taxon>Bacteroidota</taxon>
        <taxon>Bacteroidia</taxon>
        <taxon>Bacteroidales</taxon>
        <taxon>Bacteroidaceae</taxon>
        <taxon>Bacteroides</taxon>
    </lineage>
</organism>
<keyword evidence="1" id="KW-0998">Cell outer membrane</keyword>
<dbReference type="SUPFAM" id="SSF56935">
    <property type="entry name" value="Porins"/>
    <property type="match status" value="1"/>
</dbReference>
<evidence type="ECO:0000313" key="5">
    <source>
        <dbReference type="EMBL" id="RHD79139.1"/>
    </source>
</evidence>
<dbReference type="SUPFAM" id="SSF49464">
    <property type="entry name" value="Carboxypeptidase regulatory domain-like"/>
    <property type="match status" value="1"/>
</dbReference>
<feature type="domain" description="TonB-dependent receptor plug" evidence="3">
    <location>
        <begin position="118"/>
        <end position="223"/>
    </location>
</feature>
<dbReference type="Pfam" id="PF07715">
    <property type="entry name" value="Plug"/>
    <property type="match status" value="1"/>
</dbReference>
<evidence type="ECO:0000313" key="8">
    <source>
        <dbReference type="Proteomes" id="UP000283616"/>
    </source>
</evidence>
<dbReference type="Gene3D" id="2.170.130.10">
    <property type="entry name" value="TonB-dependent receptor, plug domain"/>
    <property type="match status" value="1"/>
</dbReference>